<keyword evidence="4" id="KW-0496">Mitochondrion</keyword>
<evidence type="ECO:0000313" key="10">
    <source>
        <dbReference type="Proteomes" id="UP000192578"/>
    </source>
</evidence>
<keyword evidence="3 9" id="KW-0689">Ribosomal protein</keyword>
<evidence type="ECO:0000256" key="5">
    <source>
        <dbReference type="ARBA" id="ARBA00023274"/>
    </source>
</evidence>
<comment type="subcellular location">
    <subcellularLocation>
        <location evidence="1">Mitochondrion</location>
    </subcellularLocation>
</comment>
<evidence type="ECO:0000256" key="6">
    <source>
        <dbReference type="ARBA" id="ARBA00068950"/>
    </source>
</evidence>
<reference evidence="10" key="1">
    <citation type="submission" date="2017-01" db="EMBL/GenBank/DDBJ databases">
        <title>Comparative genomics of anhydrobiosis in the tardigrade Hypsibius dujardini.</title>
        <authorList>
            <person name="Yoshida Y."/>
            <person name="Koutsovoulos G."/>
            <person name="Laetsch D."/>
            <person name="Stevens L."/>
            <person name="Kumar S."/>
            <person name="Horikawa D."/>
            <person name="Ishino K."/>
            <person name="Komine S."/>
            <person name="Tomita M."/>
            <person name="Blaxter M."/>
            <person name="Arakawa K."/>
        </authorList>
    </citation>
    <scope>NUCLEOTIDE SEQUENCE [LARGE SCALE GENOMIC DNA]</scope>
    <source>
        <strain evidence="10">Z151</strain>
    </source>
</reference>
<evidence type="ECO:0000256" key="8">
    <source>
        <dbReference type="SAM" id="MobiDB-lite"/>
    </source>
</evidence>
<organism evidence="9 10">
    <name type="scientific">Hypsibius exemplaris</name>
    <name type="common">Freshwater tardigrade</name>
    <dbReference type="NCBI Taxonomy" id="2072580"/>
    <lineage>
        <taxon>Eukaryota</taxon>
        <taxon>Metazoa</taxon>
        <taxon>Ecdysozoa</taxon>
        <taxon>Tardigrada</taxon>
        <taxon>Eutardigrada</taxon>
        <taxon>Parachela</taxon>
        <taxon>Hypsibioidea</taxon>
        <taxon>Hypsibiidae</taxon>
        <taxon>Hypsibius</taxon>
    </lineage>
</organism>
<gene>
    <name evidence="9" type="ORF">BV898_07391</name>
</gene>
<protein>
    <recommendedName>
        <fullName evidence="6">Large ribosomal subunit protein uL13m</fullName>
    </recommendedName>
    <alternativeName>
        <fullName evidence="7">39S ribosomal protein L13, mitochondrial</fullName>
    </alternativeName>
</protein>
<dbReference type="Proteomes" id="UP000192578">
    <property type="component" value="Unassembled WGS sequence"/>
</dbReference>
<evidence type="ECO:0000256" key="2">
    <source>
        <dbReference type="ARBA" id="ARBA00006227"/>
    </source>
</evidence>
<dbReference type="AlphaFoldDB" id="A0A1W0WTP5"/>
<dbReference type="SUPFAM" id="SSF52161">
    <property type="entry name" value="Ribosomal protein L13"/>
    <property type="match status" value="1"/>
</dbReference>
<dbReference type="OrthoDB" id="274622at2759"/>
<dbReference type="GO" id="GO:0006412">
    <property type="term" value="P:translation"/>
    <property type="evidence" value="ECO:0007669"/>
    <property type="project" value="InterPro"/>
</dbReference>
<dbReference type="EMBL" id="MTYJ01000048">
    <property type="protein sequence ID" value="OQV18565.1"/>
    <property type="molecule type" value="Genomic_DNA"/>
</dbReference>
<name>A0A1W0WTP5_HYPEX</name>
<evidence type="ECO:0000256" key="1">
    <source>
        <dbReference type="ARBA" id="ARBA00004173"/>
    </source>
</evidence>
<dbReference type="InterPro" id="IPR005822">
    <property type="entry name" value="Ribosomal_uL13"/>
</dbReference>
<keyword evidence="10" id="KW-1185">Reference proteome</keyword>
<sequence length="254" mass="29934">MPSPVNMFNRVQQWATFGRQWWLFDAYGQDPFYTATYLRPYLMGKFKPIYHAMSDCGDHVVVMNSKYIAMPEDKWELIEYYHDTGYAKGRTWTPAWKLHQEDPTEIFRRTLRKKIKTNKLKTAITSRCHIYPDTDIPEDVMKNISGQIRQLIPLHKGLGDYTQEERDSFPRVLQLPKDFVAEPNNWYQPKHRLIASGMSPEEADKLIIKDPHPRTFKQQVTPRRANRSILKPARKWLDSGSPEIAPKPYDTYES</sequence>
<accession>A0A1W0WTP5</accession>
<dbReference type="GO" id="GO:0003729">
    <property type="term" value="F:mRNA binding"/>
    <property type="evidence" value="ECO:0007669"/>
    <property type="project" value="TreeGrafter"/>
</dbReference>
<proteinExistence type="inferred from homology"/>
<dbReference type="GO" id="GO:0017148">
    <property type="term" value="P:negative regulation of translation"/>
    <property type="evidence" value="ECO:0007669"/>
    <property type="project" value="TreeGrafter"/>
</dbReference>
<dbReference type="GO" id="GO:0003735">
    <property type="term" value="F:structural constituent of ribosome"/>
    <property type="evidence" value="ECO:0007669"/>
    <property type="project" value="InterPro"/>
</dbReference>
<dbReference type="GO" id="GO:0005762">
    <property type="term" value="C:mitochondrial large ribosomal subunit"/>
    <property type="evidence" value="ECO:0007669"/>
    <property type="project" value="TreeGrafter"/>
</dbReference>
<dbReference type="FunFam" id="3.90.1180.10:FF:000030">
    <property type="entry name" value="39S ribosomal protein L13, mitochondrial"/>
    <property type="match status" value="1"/>
</dbReference>
<evidence type="ECO:0000256" key="4">
    <source>
        <dbReference type="ARBA" id="ARBA00023128"/>
    </source>
</evidence>
<dbReference type="PANTHER" id="PTHR11545">
    <property type="entry name" value="RIBOSOMAL PROTEIN L13"/>
    <property type="match status" value="1"/>
</dbReference>
<dbReference type="PANTHER" id="PTHR11545:SF2">
    <property type="entry name" value="LARGE RIBOSOMAL SUBUNIT PROTEIN UL13M"/>
    <property type="match status" value="1"/>
</dbReference>
<dbReference type="Gene3D" id="3.90.1180.10">
    <property type="entry name" value="Ribosomal protein L13"/>
    <property type="match status" value="1"/>
</dbReference>
<dbReference type="Pfam" id="PF00572">
    <property type="entry name" value="Ribosomal_L13"/>
    <property type="match status" value="1"/>
</dbReference>
<keyword evidence="5" id="KW-0687">Ribonucleoprotein</keyword>
<dbReference type="InterPro" id="IPR036899">
    <property type="entry name" value="Ribosomal_uL13_sf"/>
</dbReference>
<comment type="caution">
    <text evidence="9">The sequence shown here is derived from an EMBL/GenBank/DDBJ whole genome shotgun (WGS) entry which is preliminary data.</text>
</comment>
<comment type="similarity">
    <text evidence="2">Belongs to the universal ribosomal protein uL13 family.</text>
</comment>
<dbReference type="CDD" id="cd00392">
    <property type="entry name" value="Ribosomal_L13"/>
    <property type="match status" value="1"/>
</dbReference>
<evidence type="ECO:0000313" key="9">
    <source>
        <dbReference type="EMBL" id="OQV18565.1"/>
    </source>
</evidence>
<feature type="region of interest" description="Disordered" evidence="8">
    <location>
        <begin position="212"/>
        <end position="254"/>
    </location>
</feature>
<evidence type="ECO:0000256" key="3">
    <source>
        <dbReference type="ARBA" id="ARBA00022980"/>
    </source>
</evidence>
<evidence type="ECO:0000256" key="7">
    <source>
        <dbReference type="ARBA" id="ARBA00075605"/>
    </source>
</evidence>